<keyword evidence="8 15" id="KW-0675">Receptor</keyword>
<reference evidence="15 16" key="1">
    <citation type="submission" date="2020-05" db="EMBL/GenBank/DDBJ databases">
        <title>Aquincola sp. isolate from soil.</title>
        <authorList>
            <person name="Han J."/>
            <person name="Kim D.-U."/>
        </authorList>
    </citation>
    <scope>NUCLEOTIDE SEQUENCE [LARGE SCALE GENOMIC DNA]</scope>
    <source>
        <strain evidence="15 16">S2</strain>
    </source>
</reference>
<evidence type="ECO:0000256" key="1">
    <source>
        <dbReference type="ARBA" id="ARBA00004571"/>
    </source>
</evidence>
<dbReference type="RefSeq" id="WP_173124160.1">
    <property type="nucleotide sequence ID" value="NZ_JABRWJ010000004.1"/>
</dbReference>
<evidence type="ECO:0000256" key="11">
    <source>
        <dbReference type="RuleBase" id="RU003357"/>
    </source>
</evidence>
<organism evidence="15 16">
    <name type="scientific">Pseudaquabacterium terrae</name>
    <dbReference type="NCBI Taxonomy" id="2732868"/>
    <lineage>
        <taxon>Bacteria</taxon>
        <taxon>Pseudomonadati</taxon>
        <taxon>Pseudomonadota</taxon>
        <taxon>Betaproteobacteria</taxon>
        <taxon>Burkholderiales</taxon>
        <taxon>Sphaerotilaceae</taxon>
        <taxon>Pseudaquabacterium</taxon>
    </lineage>
</organism>
<keyword evidence="9 10" id="KW-0998">Cell outer membrane</keyword>
<keyword evidence="7 10" id="KW-0472">Membrane</keyword>
<sequence>MTGSRRTAVAMATGLVSGMLAASMPATAAEEPQRVEITGSSIRRTDQDSASPLEVVTREQIRRSGATSINELMKSLPAFDRFDQGEITSNVAAANGTAFLAMRGTNTSDVLVLLNGRRVPVNPLADTGGGATAFDINQIPVSAIDRIEILKDGGSAIYGADATAGVVNFILRKDYVGVDLRVTIGESSRGDAAERQASITAGFGRLAEDGFNLMVALDAFTRDPLLRTQRDISRSADFRRFGPIPGFNLDNRLTSVLEGNFLNAAGNAFSGQQVRPCPPERLSGGLCRYDFNANFITAYNDADRLGGLLAGTLRVSDGVTAHVRLIGAHNENHFDLHPLPDLFPHPSGLRYTGRFMQGGPRASDRTNDFVDVEVGLQGSRGSLDWDVGLSHGKARVVVRERNVFDRASLDAAVRSGAIDPTVLTNDPALIESLKLSPVRNATTVLDMVDGKIAADAFALGGGTSRYAVGFNVWRETMSDRPDPLYVKGLIAGSGSLSAVEGERDAKALFAELQLPVTKTLEGQLAARYDKYDTVSAVSSKAAATWQLLPALTMRASYTESFRTPTLKQLFASSTESTGILSETQCRAAGLGSGCAGFPASFVLGANPQLDPEKGKTINAGLVGVAGDATASVDFWQIHKHDAIGLPSIEQAIERGLFERLPSGRLRIFTNLQNIGEQKVRGADLDSQLRLRGTPAGTVLLRAAATYYAKNTTRATPGSPWIEYAGMYINPRWRATLSASFETGPWTVQSQLRSVAGFWDAQTRQSLAALPPEGRRRVGAHDEWDLTASYSGFGKLTLSAAVKNLFDRMPPFSATNATNFAFSNQGFAELYTSRGRFFQLSAGYRL</sequence>
<accession>A0ABX2EIM0</accession>
<dbReference type="PROSITE" id="PS52016">
    <property type="entry name" value="TONB_DEPENDENT_REC_3"/>
    <property type="match status" value="1"/>
</dbReference>
<evidence type="ECO:0000259" key="13">
    <source>
        <dbReference type="Pfam" id="PF00593"/>
    </source>
</evidence>
<dbReference type="InterPro" id="IPR036942">
    <property type="entry name" value="Beta-barrel_TonB_sf"/>
</dbReference>
<dbReference type="SUPFAM" id="SSF56935">
    <property type="entry name" value="Porins"/>
    <property type="match status" value="1"/>
</dbReference>
<keyword evidence="6 11" id="KW-0798">TonB box</keyword>
<feature type="domain" description="TonB-dependent receptor-like beta-barrel" evidence="13">
    <location>
        <begin position="355"/>
        <end position="804"/>
    </location>
</feature>
<evidence type="ECO:0000256" key="3">
    <source>
        <dbReference type="ARBA" id="ARBA00022448"/>
    </source>
</evidence>
<proteinExistence type="inferred from homology"/>
<keyword evidence="16" id="KW-1185">Reference proteome</keyword>
<dbReference type="CDD" id="cd01347">
    <property type="entry name" value="ligand_gated_channel"/>
    <property type="match status" value="1"/>
</dbReference>
<protein>
    <submittedName>
        <fullName evidence="15">TonB-dependent receptor</fullName>
    </submittedName>
</protein>
<dbReference type="Pfam" id="PF07715">
    <property type="entry name" value="Plug"/>
    <property type="match status" value="1"/>
</dbReference>
<keyword evidence="3 10" id="KW-0813">Transport</keyword>
<dbReference type="PANTHER" id="PTHR47234">
    <property type="match status" value="1"/>
</dbReference>
<dbReference type="Gene3D" id="2.40.170.20">
    <property type="entry name" value="TonB-dependent receptor, beta-barrel domain"/>
    <property type="match status" value="1"/>
</dbReference>
<dbReference type="InterPro" id="IPR039426">
    <property type="entry name" value="TonB-dep_rcpt-like"/>
</dbReference>
<evidence type="ECO:0000259" key="14">
    <source>
        <dbReference type="Pfam" id="PF07715"/>
    </source>
</evidence>
<evidence type="ECO:0000256" key="7">
    <source>
        <dbReference type="ARBA" id="ARBA00023136"/>
    </source>
</evidence>
<dbReference type="InterPro" id="IPR012910">
    <property type="entry name" value="Plug_dom"/>
</dbReference>
<keyword evidence="5 10" id="KW-0812">Transmembrane</keyword>
<evidence type="ECO:0000313" key="15">
    <source>
        <dbReference type="EMBL" id="NRF68479.1"/>
    </source>
</evidence>
<dbReference type="Pfam" id="PF00593">
    <property type="entry name" value="TonB_dep_Rec_b-barrel"/>
    <property type="match status" value="1"/>
</dbReference>
<keyword evidence="12" id="KW-0732">Signal</keyword>
<evidence type="ECO:0000256" key="4">
    <source>
        <dbReference type="ARBA" id="ARBA00022452"/>
    </source>
</evidence>
<comment type="similarity">
    <text evidence="2 10 11">Belongs to the TonB-dependent receptor family.</text>
</comment>
<evidence type="ECO:0000256" key="6">
    <source>
        <dbReference type="ARBA" id="ARBA00023077"/>
    </source>
</evidence>
<evidence type="ECO:0000256" key="2">
    <source>
        <dbReference type="ARBA" id="ARBA00009810"/>
    </source>
</evidence>
<dbReference type="EMBL" id="JABRWJ010000004">
    <property type="protein sequence ID" value="NRF68479.1"/>
    <property type="molecule type" value="Genomic_DNA"/>
</dbReference>
<feature type="signal peptide" evidence="12">
    <location>
        <begin position="1"/>
        <end position="28"/>
    </location>
</feature>
<evidence type="ECO:0000256" key="9">
    <source>
        <dbReference type="ARBA" id="ARBA00023237"/>
    </source>
</evidence>
<dbReference type="PANTHER" id="PTHR47234:SF2">
    <property type="entry name" value="TONB-DEPENDENT RECEPTOR"/>
    <property type="match status" value="1"/>
</dbReference>
<evidence type="ECO:0000256" key="10">
    <source>
        <dbReference type="PROSITE-ProRule" id="PRU01360"/>
    </source>
</evidence>
<dbReference type="Proteomes" id="UP000737171">
    <property type="component" value="Unassembled WGS sequence"/>
</dbReference>
<evidence type="ECO:0000313" key="16">
    <source>
        <dbReference type="Proteomes" id="UP000737171"/>
    </source>
</evidence>
<gene>
    <name evidence="15" type="ORF">HLB44_15905</name>
</gene>
<evidence type="ECO:0000256" key="5">
    <source>
        <dbReference type="ARBA" id="ARBA00022692"/>
    </source>
</evidence>
<comment type="caution">
    <text evidence="15">The sequence shown here is derived from an EMBL/GenBank/DDBJ whole genome shotgun (WGS) entry which is preliminary data.</text>
</comment>
<evidence type="ECO:0000256" key="8">
    <source>
        <dbReference type="ARBA" id="ARBA00023170"/>
    </source>
</evidence>
<dbReference type="PROSITE" id="PS51318">
    <property type="entry name" value="TAT"/>
    <property type="match status" value="1"/>
</dbReference>
<name>A0ABX2EIM0_9BURK</name>
<evidence type="ECO:0000256" key="12">
    <source>
        <dbReference type="SAM" id="SignalP"/>
    </source>
</evidence>
<feature type="domain" description="TonB-dependent receptor plug" evidence="14">
    <location>
        <begin position="47"/>
        <end position="166"/>
    </location>
</feature>
<dbReference type="InterPro" id="IPR037066">
    <property type="entry name" value="Plug_dom_sf"/>
</dbReference>
<comment type="subcellular location">
    <subcellularLocation>
        <location evidence="1 10">Cell outer membrane</location>
        <topology evidence="1 10">Multi-pass membrane protein</topology>
    </subcellularLocation>
</comment>
<feature type="chain" id="PRO_5045579174" evidence="12">
    <location>
        <begin position="29"/>
        <end position="845"/>
    </location>
</feature>
<dbReference type="InterPro" id="IPR006311">
    <property type="entry name" value="TAT_signal"/>
</dbReference>
<dbReference type="Gene3D" id="2.170.130.10">
    <property type="entry name" value="TonB-dependent receptor, plug domain"/>
    <property type="match status" value="1"/>
</dbReference>
<dbReference type="InterPro" id="IPR000531">
    <property type="entry name" value="Beta-barrel_TonB"/>
</dbReference>
<keyword evidence="4 10" id="KW-1134">Transmembrane beta strand</keyword>